<dbReference type="PANTHER" id="PTHR33885:SF3">
    <property type="entry name" value="PHAGE SHOCK PROTEIN C"/>
    <property type="match status" value="1"/>
</dbReference>
<comment type="caution">
    <text evidence="12">The sequence shown here is derived from an EMBL/GenBank/DDBJ whole genome shotgun (WGS) entry which is preliminary data.</text>
</comment>
<dbReference type="Pfam" id="PF22744">
    <property type="entry name" value="Toast-rack_PspC-Cterm"/>
    <property type="match status" value="1"/>
</dbReference>
<feature type="transmembrane region" description="Helical" evidence="7">
    <location>
        <begin position="384"/>
        <end position="414"/>
    </location>
</feature>
<keyword evidence="4 7" id="KW-1133">Transmembrane helix</keyword>
<dbReference type="EMBL" id="JAFMYW010000001">
    <property type="protein sequence ID" value="MBO0948057.1"/>
    <property type="molecule type" value="Genomic_DNA"/>
</dbReference>
<gene>
    <name evidence="12" type="ORF">J2I46_05650</name>
</gene>
<evidence type="ECO:0000256" key="7">
    <source>
        <dbReference type="SAM" id="Phobius"/>
    </source>
</evidence>
<feature type="domain" description="PspC-related transmembrane region" evidence="10">
    <location>
        <begin position="353"/>
        <end position="495"/>
    </location>
</feature>
<feature type="transmembrane region" description="Helical" evidence="7">
    <location>
        <begin position="285"/>
        <end position="308"/>
    </location>
</feature>
<evidence type="ECO:0000313" key="12">
    <source>
        <dbReference type="EMBL" id="MBO0948057.1"/>
    </source>
</evidence>
<dbReference type="Gene3D" id="2.160.20.120">
    <property type="match status" value="1"/>
</dbReference>
<evidence type="ECO:0000259" key="9">
    <source>
        <dbReference type="Pfam" id="PF10988"/>
    </source>
</evidence>
<dbReference type="RefSeq" id="WP_207327968.1">
    <property type="nucleotide sequence ID" value="NZ_JAFMYW010000001.1"/>
</dbReference>
<evidence type="ECO:0000256" key="5">
    <source>
        <dbReference type="ARBA" id="ARBA00023136"/>
    </source>
</evidence>
<dbReference type="Pfam" id="PF04024">
    <property type="entry name" value="PspC"/>
    <property type="match status" value="2"/>
</dbReference>
<feature type="domain" description="Phage shock protein PspC N-terminal" evidence="8">
    <location>
        <begin position="254"/>
        <end position="311"/>
    </location>
</feature>
<feature type="compositionally biased region" description="Polar residues" evidence="6">
    <location>
        <begin position="101"/>
        <end position="118"/>
    </location>
</feature>
<feature type="transmembrane region" description="Helical" evidence="7">
    <location>
        <begin position="471"/>
        <end position="492"/>
    </location>
</feature>
<dbReference type="InterPro" id="IPR052027">
    <property type="entry name" value="PspC"/>
</dbReference>
<dbReference type="PANTHER" id="PTHR33885">
    <property type="entry name" value="PHAGE SHOCK PROTEIN C"/>
    <property type="match status" value="1"/>
</dbReference>
<dbReference type="InterPro" id="IPR007168">
    <property type="entry name" value="Phageshock_PspC_N"/>
</dbReference>
<feature type="transmembrane region" description="Helical" evidence="7">
    <location>
        <begin position="434"/>
        <end position="459"/>
    </location>
</feature>
<evidence type="ECO:0000259" key="10">
    <source>
        <dbReference type="Pfam" id="PF22571"/>
    </source>
</evidence>
<reference evidence="12 13" key="1">
    <citation type="submission" date="2021-03" db="EMBL/GenBank/DDBJ databases">
        <title>Fibrella sp. HMF5405 genome sequencing and assembly.</title>
        <authorList>
            <person name="Kang H."/>
            <person name="Kim H."/>
            <person name="Bae S."/>
            <person name="Joh K."/>
        </authorList>
    </citation>
    <scope>NUCLEOTIDE SEQUENCE [LARGE SCALE GENOMIC DNA]</scope>
    <source>
        <strain evidence="12 13">HMF5405</strain>
    </source>
</reference>
<feature type="region of interest" description="Disordered" evidence="6">
    <location>
        <begin position="101"/>
        <end position="144"/>
    </location>
</feature>
<feature type="transmembrane region" description="Helical" evidence="7">
    <location>
        <begin position="352"/>
        <end position="372"/>
    </location>
</feature>
<keyword evidence="3 7" id="KW-0812">Transmembrane</keyword>
<keyword evidence="2" id="KW-1003">Cell membrane</keyword>
<feature type="transmembrane region" description="Helical" evidence="7">
    <location>
        <begin position="197"/>
        <end position="218"/>
    </location>
</feature>
<evidence type="ECO:0000256" key="6">
    <source>
        <dbReference type="SAM" id="MobiDB-lite"/>
    </source>
</evidence>
<feature type="transmembrane region" description="Helical" evidence="7">
    <location>
        <begin position="224"/>
        <end position="241"/>
    </location>
</feature>
<evidence type="ECO:0000256" key="2">
    <source>
        <dbReference type="ARBA" id="ARBA00022475"/>
    </source>
</evidence>
<evidence type="ECO:0000256" key="4">
    <source>
        <dbReference type="ARBA" id="ARBA00022989"/>
    </source>
</evidence>
<feature type="domain" description="Putative auto-transporter adhesin head GIN" evidence="9">
    <location>
        <begin position="695"/>
        <end position="869"/>
    </location>
</feature>
<dbReference type="InterPro" id="IPR054319">
    <property type="entry name" value="PspC-rel_ToastRack"/>
</dbReference>
<organism evidence="12 13">
    <name type="scientific">Fibrella forsythiae</name>
    <dbReference type="NCBI Taxonomy" id="2817061"/>
    <lineage>
        <taxon>Bacteria</taxon>
        <taxon>Pseudomonadati</taxon>
        <taxon>Bacteroidota</taxon>
        <taxon>Cytophagia</taxon>
        <taxon>Cytophagales</taxon>
        <taxon>Spirosomataceae</taxon>
        <taxon>Fibrella</taxon>
    </lineage>
</organism>
<sequence>MKKTISINISGVIFHIEEDGYEKLKSYLQSIQQYFSTYDDSQEIVTDIENRIAEKLLNNLKGDDKTPARQAVTLEDVNGLIAKMGTVADFEAVENDEVLVTGSSRAKTNPTPGTQPRTNVPDADVPGKERTTNAPPPGTSYSYKSGKYEYEYQRDANTGKTQTSYSYDGRKLARDLRHKTLGGVAAGLAHYFRIDPVWVRVLLVTLVIGFPALSNGLFHDGRMGSLSGVTILAYILLWAFLPGDSTLEEEKGIRKFYRNPDNKVLGGVSSGLAAYFGVEISIVRIAMVASVFVAGFGILAYIVLWMVAPEARSVTEKMEMTGKPITLSNIESSVKSSLNVPSSAPESGLTQLLLFPFRAIAAIFSALGRLFGKTLGGLGSVIRVLFGLIMLLVGFSCILACLTVFGAGIGIMSGTSFGDGDGIPLSLLREDTSFLTLIAGFIFGVLPSLALTLTGLIVITRKSFLNGNTALTLLAIWVISGVILATTIPQIVGEFNRRGKVETTEILRPSGTPTFTINDTDNDGDFHTRPRIELLGYPGTEIKIIREATARGRTRAQAVANAREIQYVPAVTDSLVKFSDEFVLPEDVRFRDQELNVRIYIPYGKPFHMTSEFARYIINRFDDREFDAMPQSLWQFTAAGLSGVGFERTLDKEDEQGNDDQNDDDDNDDDVDVDTDGELTRPMIPTSGTATAAPRTVSISGNFGVRFQKGTIFKVDGNGSEEGLNKVTVTNEDGTLRIEQRDNNDGPTNRIGLTITLPTVEVVRLSGQSEARLSEFDALNTLTLDLSGNSKVFVKTTAKAITTDQTGSSKIVLRGKADQVLATLSGASRLQANQIRIDRADINASGASVARIGEVKNLTKKTTGVSRVKQTNERD</sequence>
<name>A0ABS3JDI7_9BACT</name>
<protein>
    <submittedName>
        <fullName evidence="12">PspC domain-containing protein</fullName>
    </submittedName>
</protein>
<evidence type="ECO:0000256" key="1">
    <source>
        <dbReference type="ARBA" id="ARBA00004162"/>
    </source>
</evidence>
<evidence type="ECO:0000313" key="13">
    <source>
        <dbReference type="Proteomes" id="UP000664628"/>
    </source>
</evidence>
<dbReference type="Pfam" id="PF10988">
    <property type="entry name" value="DUF2807"/>
    <property type="match status" value="1"/>
</dbReference>
<feature type="region of interest" description="Disordered" evidence="6">
    <location>
        <begin position="653"/>
        <end position="691"/>
    </location>
</feature>
<keyword evidence="13" id="KW-1185">Reference proteome</keyword>
<keyword evidence="5 7" id="KW-0472">Membrane</keyword>
<comment type="subcellular location">
    <subcellularLocation>
        <location evidence="1">Cell membrane</location>
        <topology evidence="1">Single-pass membrane protein</topology>
    </subcellularLocation>
</comment>
<dbReference type="InterPro" id="IPR054321">
    <property type="entry name" value="PspC-rel_TM"/>
</dbReference>
<dbReference type="Pfam" id="PF22571">
    <property type="entry name" value="LiaI-LiaF-TM_PspC"/>
    <property type="match status" value="1"/>
</dbReference>
<dbReference type="Proteomes" id="UP000664628">
    <property type="component" value="Unassembled WGS sequence"/>
</dbReference>
<feature type="domain" description="PspC-related ToastRack" evidence="11">
    <location>
        <begin position="543"/>
        <end position="641"/>
    </location>
</feature>
<evidence type="ECO:0000256" key="3">
    <source>
        <dbReference type="ARBA" id="ARBA00022692"/>
    </source>
</evidence>
<dbReference type="InterPro" id="IPR021255">
    <property type="entry name" value="DUF2807"/>
</dbReference>
<feature type="compositionally biased region" description="Acidic residues" evidence="6">
    <location>
        <begin position="653"/>
        <end position="677"/>
    </location>
</feature>
<evidence type="ECO:0000259" key="8">
    <source>
        <dbReference type="Pfam" id="PF04024"/>
    </source>
</evidence>
<evidence type="ECO:0000259" key="11">
    <source>
        <dbReference type="Pfam" id="PF22744"/>
    </source>
</evidence>
<accession>A0ABS3JDI7</accession>
<proteinExistence type="predicted"/>
<feature type="domain" description="Phage shock protein PspC N-terminal" evidence="8">
    <location>
        <begin position="170"/>
        <end position="242"/>
    </location>
</feature>